<evidence type="ECO:0000313" key="1">
    <source>
        <dbReference type="EMBL" id="WKN34864.1"/>
    </source>
</evidence>
<name>A0AA49GJK0_9BACT</name>
<dbReference type="NCBIfam" id="NF046062">
    <property type="entry name" value="citrull_CtlX"/>
    <property type="match status" value="1"/>
</dbReference>
<sequence>MKNKNQQLTDTILMIRPVKFGYNVETAENNHYQQALSDVPPEEIQRRALEEFNQFVATLQQREVNVIAIDDTAQKDTPDSVFPNNWISFHDDGTVVTYPMWAPNRRLERRDDILSTLIKDYGYIIRRKIDYSHFETAEKFLEGTGSMVLDRQNRIAYACVSPRTHLNLLEEFCLEFGYRPLVFIASQMIDEGFAEIYHTNVMMSIGEDFAIFCGDALKNTWERRDIVATIRDTGKDVIFISEEQCNHFAGNMLQVKNKDGERLLVMSEQAFQSLSAEQVQQIKQFTDIVYSPLNTIEACGGGSARCMMAEVFLPKA</sequence>
<accession>A0AA49GJK0</accession>
<dbReference type="InterPro" id="IPR014541">
    <property type="entry name" value="Amdntrnsf_FN0238"/>
</dbReference>
<dbReference type="PIRSF" id="PIRSF028188">
    <property type="entry name" value="Amdntrnsf_FN0238"/>
    <property type="match status" value="1"/>
</dbReference>
<dbReference type="PANTHER" id="PTHR43224:SF1">
    <property type="entry name" value="AMIDINOTRANSFERASE"/>
    <property type="match status" value="1"/>
</dbReference>
<gene>
    <name evidence="1" type="ORF">K4G66_21040</name>
</gene>
<dbReference type="Pfam" id="PF19420">
    <property type="entry name" value="DDAH_eukar"/>
    <property type="match status" value="1"/>
</dbReference>
<reference evidence="1" key="1">
    <citation type="journal article" date="2023" name="Comput. Struct. Biotechnol. J.">
        <title>Discovery of a novel marine Bacteroidetes with a rich repertoire of carbohydrate-active enzymes.</title>
        <authorList>
            <person name="Chen B."/>
            <person name="Liu G."/>
            <person name="Chen Q."/>
            <person name="Wang H."/>
            <person name="Liu L."/>
            <person name="Tang K."/>
        </authorList>
    </citation>
    <scope>NUCLEOTIDE SEQUENCE</scope>
    <source>
        <strain evidence="1">TK19036</strain>
    </source>
</reference>
<dbReference type="PANTHER" id="PTHR43224">
    <property type="entry name" value="AMIDINOTRANSFERASE"/>
    <property type="match status" value="1"/>
</dbReference>
<dbReference type="SUPFAM" id="SSF55909">
    <property type="entry name" value="Pentein"/>
    <property type="match status" value="1"/>
</dbReference>
<dbReference type="Gene3D" id="3.75.10.10">
    <property type="entry name" value="L-arginine/glycine Amidinotransferase, Chain A"/>
    <property type="match status" value="1"/>
</dbReference>
<dbReference type="AlphaFoldDB" id="A0AA49GJK0"/>
<dbReference type="EMBL" id="CP120682">
    <property type="protein sequence ID" value="WKN34864.1"/>
    <property type="molecule type" value="Genomic_DNA"/>
</dbReference>
<protein>
    <submittedName>
        <fullName evidence="1">Arginine deiminase-related protein</fullName>
    </submittedName>
</protein>
<organism evidence="1">
    <name type="scientific">Roseihalotalea indica</name>
    <dbReference type="NCBI Taxonomy" id="2867963"/>
    <lineage>
        <taxon>Bacteria</taxon>
        <taxon>Pseudomonadati</taxon>
        <taxon>Bacteroidota</taxon>
        <taxon>Cytophagia</taxon>
        <taxon>Cytophagales</taxon>
        <taxon>Catalimonadaceae</taxon>
        <taxon>Roseihalotalea</taxon>
    </lineage>
</organism>
<proteinExistence type="predicted"/>
<reference evidence="1" key="2">
    <citation type="journal article" date="2024" name="Antonie Van Leeuwenhoek">
        <title>Roseihalotalea indica gen. nov., sp. nov., a halophilic Bacteroidetes from mesopelagic Southwest Indian Ocean with higher carbohydrate metabolic potential.</title>
        <authorList>
            <person name="Chen B."/>
            <person name="Zhang M."/>
            <person name="Lin D."/>
            <person name="Ye J."/>
            <person name="Tang K."/>
        </authorList>
    </citation>
    <scope>NUCLEOTIDE SEQUENCE</scope>
    <source>
        <strain evidence="1">TK19036</strain>
    </source>
</reference>